<dbReference type="InterPro" id="IPR051281">
    <property type="entry name" value="Dual-spec_lipid-protein_phosph"/>
</dbReference>
<dbReference type="GO" id="GO:0046856">
    <property type="term" value="P:phosphatidylinositol dephosphorylation"/>
    <property type="evidence" value="ECO:0007669"/>
    <property type="project" value="TreeGrafter"/>
</dbReference>
<dbReference type="GO" id="GO:0043491">
    <property type="term" value="P:phosphatidylinositol 3-kinase/protein kinase B signal transduction"/>
    <property type="evidence" value="ECO:0007669"/>
    <property type="project" value="TreeGrafter"/>
</dbReference>
<dbReference type="GO" id="GO:0051896">
    <property type="term" value="P:regulation of phosphatidylinositol 3-kinase/protein kinase B signal transduction"/>
    <property type="evidence" value="ECO:0007669"/>
    <property type="project" value="TreeGrafter"/>
</dbReference>
<dbReference type="PANTHER" id="PTHR12305">
    <property type="entry name" value="PHOSPHATASE WITH HOMOLOGY TO TENSIN"/>
    <property type="match status" value="1"/>
</dbReference>
<name>A0A1B7TBM8_9ASCO</name>
<dbReference type="GO" id="GO:0005886">
    <property type="term" value="C:plasma membrane"/>
    <property type="evidence" value="ECO:0007669"/>
    <property type="project" value="TreeGrafter"/>
</dbReference>
<sequence length="533" mass="62510">MNNNYKEYDNGKWKKSNSFIENSDNFNEEAVDVEDNDELSLNITSEQVFNISDNSNSEVYNETFESDDIDDNFDVKLDLSYISSKIIVCSYPIYFNDENRKLNKSLLYKKFYRNDLKDLVNYFNLKIGRNHWKLFNLKIEFTKSEDYTDTDLENLLSEKPNIDSVNGFHKSRSATLLNEILTNSSNNNNNTTTNINKQKIDKVTKLNTTLPLVRAGWLDHQPPPLLHLLLIVEELNIFLQSDKHNVAIIHCKMGKGRSGCLAVTYLIKKYNLQLNDALELFKKTRFKYGLIKGVTIKSQLRFLRYFEFLNNIQKHENNKSFEMISFFQNLKMKFKLTLFEIFEPNSTFFNFDKEKTIDTNYYFEIKLQTYNENRDGLIDLAGFEIHNKEYDEYSTNINEETKYKFIKSFINSSDDITLTCADIKISFCIKSIKYDSIINSGSSFFKKNSGLTASFWINLYVETTLNSQFINHSDFYKYENLCIEQSNRSVNGLGNIILSFDECDNLSDTIGLFSSSVNIWRLFERFEMSWQIV</sequence>
<accession>A0A1B7TBM8</accession>
<dbReference type="PROSITE" id="PS51181">
    <property type="entry name" value="PPASE_TENSIN"/>
    <property type="match status" value="1"/>
</dbReference>
<dbReference type="GO" id="GO:0004725">
    <property type="term" value="F:protein tyrosine phosphatase activity"/>
    <property type="evidence" value="ECO:0007669"/>
    <property type="project" value="TreeGrafter"/>
</dbReference>
<evidence type="ECO:0000256" key="2">
    <source>
        <dbReference type="ARBA" id="ARBA00022801"/>
    </source>
</evidence>
<dbReference type="SUPFAM" id="SSF52799">
    <property type="entry name" value="(Phosphotyrosine protein) phosphatases II"/>
    <property type="match status" value="1"/>
</dbReference>
<proteinExistence type="predicted"/>
<dbReference type="Gene3D" id="3.90.190.10">
    <property type="entry name" value="Protein tyrosine phosphatase superfamily"/>
    <property type="match status" value="1"/>
</dbReference>
<evidence type="ECO:0000259" key="4">
    <source>
        <dbReference type="PROSITE" id="PS51181"/>
    </source>
</evidence>
<dbReference type="PANTHER" id="PTHR12305:SF81">
    <property type="entry name" value="PHOSPHATIDYLINOSITOL 3,4,5-TRISPHOSPHATE 3-PHOSPHATASE AND DUAL-SPECIFICITY PROTEIN PHOSPHATASE PTEN"/>
    <property type="match status" value="1"/>
</dbReference>
<evidence type="ECO:0000313" key="5">
    <source>
        <dbReference type="EMBL" id="OBA26149.1"/>
    </source>
</evidence>
<dbReference type="GO" id="GO:0005829">
    <property type="term" value="C:cytosol"/>
    <property type="evidence" value="ECO:0007669"/>
    <property type="project" value="TreeGrafter"/>
</dbReference>
<feature type="domain" description="Tyrosine specific protein phosphatases" evidence="3">
    <location>
        <begin position="226"/>
        <end position="285"/>
    </location>
</feature>
<evidence type="ECO:0000313" key="6">
    <source>
        <dbReference type="Proteomes" id="UP000092321"/>
    </source>
</evidence>
<dbReference type="AlphaFoldDB" id="A0A1B7TBM8"/>
<dbReference type="InterPro" id="IPR000340">
    <property type="entry name" value="Dual-sp_phosphatase_cat-dom"/>
</dbReference>
<feature type="domain" description="Phosphatase tensin-type" evidence="4">
    <location>
        <begin position="68"/>
        <end position="313"/>
    </location>
</feature>
<dbReference type="PROSITE" id="PS00383">
    <property type="entry name" value="TYR_PHOSPHATASE_1"/>
    <property type="match status" value="1"/>
</dbReference>
<dbReference type="InterPro" id="IPR029021">
    <property type="entry name" value="Prot-tyrosine_phosphatase-like"/>
</dbReference>
<gene>
    <name evidence="5" type="ORF">HANVADRAFT_3008</name>
</gene>
<evidence type="ECO:0000259" key="3">
    <source>
        <dbReference type="PROSITE" id="PS50056"/>
    </source>
</evidence>
<dbReference type="InterPro" id="IPR000387">
    <property type="entry name" value="Tyr_Pase_dom"/>
</dbReference>
<protein>
    <recommendedName>
        <fullName evidence="1">phosphatidylinositol-3,4,5-trisphosphate 3-phosphatase</fullName>
        <ecNumber evidence="1">3.1.3.67</ecNumber>
    </recommendedName>
</protein>
<dbReference type="GO" id="GO:0016314">
    <property type="term" value="F:phosphatidylinositol-3,4,5-trisphosphate 3-phosphatase activity"/>
    <property type="evidence" value="ECO:0007669"/>
    <property type="project" value="UniProtKB-EC"/>
</dbReference>
<dbReference type="OrthoDB" id="16692at2759"/>
<dbReference type="InterPro" id="IPR016130">
    <property type="entry name" value="Tyr_Pase_AS"/>
</dbReference>
<dbReference type="InterPro" id="IPR029023">
    <property type="entry name" value="Tensin_phosphatase"/>
</dbReference>
<dbReference type="Pfam" id="PF00782">
    <property type="entry name" value="DSPc"/>
    <property type="match status" value="1"/>
</dbReference>
<organism evidence="5 6">
    <name type="scientific">Hanseniaspora valbyensis NRRL Y-1626</name>
    <dbReference type="NCBI Taxonomy" id="766949"/>
    <lineage>
        <taxon>Eukaryota</taxon>
        <taxon>Fungi</taxon>
        <taxon>Dikarya</taxon>
        <taxon>Ascomycota</taxon>
        <taxon>Saccharomycotina</taxon>
        <taxon>Saccharomycetes</taxon>
        <taxon>Saccharomycodales</taxon>
        <taxon>Saccharomycodaceae</taxon>
        <taxon>Hanseniaspora</taxon>
    </lineage>
</organism>
<dbReference type="PROSITE" id="PS50056">
    <property type="entry name" value="TYR_PHOSPHATASE_2"/>
    <property type="match status" value="1"/>
</dbReference>
<reference evidence="6" key="1">
    <citation type="journal article" date="2016" name="Proc. Natl. Acad. Sci. U.S.A.">
        <title>Comparative genomics of biotechnologically important yeasts.</title>
        <authorList>
            <person name="Riley R."/>
            <person name="Haridas S."/>
            <person name="Wolfe K.H."/>
            <person name="Lopes M.R."/>
            <person name="Hittinger C.T."/>
            <person name="Goeker M."/>
            <person name="Salamov A.A."/>
            <person name="Wisecaver J.H."/>
            <person name="Long T.M."/>
            <person name="Calvey C.H."/>
            <person name="Aerts A.L."/>
            <person name="Barry K.W."/>
            <person name="Choi C."/>
            <person name="Clum A."/>
            <person name="Coughlan A.Y."/>
            <person name="Deshpande S."/>
            <person name="Douglass A.P."/>
            <person name="Hanson S.J."/>
            <person name="Klenk H.-P."/>
            <person name="LaButti K.M."/>
            <person name="Lapidus A."/>
            <person name="Lindquist E.A."/>
            <person name="Lipzen A.M."/>
            <person name="Meier-Kolthoff J.P."/>
            <person name="Ohm R.A."/>
            <person name="Otillar R.P."/>
            <person name="Pangilinan J.L."/>
            <person name="Peng Y."/>
            <person name="Rokas A."/>
            <person name="Rosa C.A."/>
            <person name="Scheuner C."/>
            <person name="Sibirny A.A."/>
            <person name="Slot J.C."/>
            <person name="Stielow J.B."/>
            <person name="Sun H."/>
            <person name="Kurtzman C.P."/>
            <person name="Blackwell M."/>
            <person name="Grigoriev I.V."/>
            <person name="Jeffries T.W."/>
        </authorList>
    </citation>
    <scope>NUCLEOTIDE SEQUENCE [LARGE SCALE GENOMIC DNA]</scope>
    <source>
        <strain evidence="6">NRRL Y-1626</strain>
    </source>
</reference>
<dbReference type="Proteomes" id="UP000092321">
    <property type="component" value="Unassembled WGS sequence"/>
</dbReference>
<dbReference type="EMBL" id="LXPE01000022">
    <property type="protein sequence ID" value="OBA26149.1"/>
    <property type="molecule type" value="Genomic_DNA"/>
</dbReference>
<dbReference type="GO" id="GO:0042995">
    <property type="term" value="C:cell projection"/>
    <property type="evidence" value="ECO:0007669"/>
    <property type="project" value="TreeGrafter"/>
</dbReference>
<comment type="caution">
    <text evidence="5">The sequence shown here is derived from an EMBL/GenBank/DDBJ whole genome shotgun (WGS) entry which is preliminary data.</text>
</comment>
<evidence type="ECO:0000256" key="1">
    <source>
        <dbReference type="ARBA" id="ARBA00013015"/>
    </source>
</evidence>
<keyword evidence="6" id="KW-1185">Reference proteome</keyword>
<keyword evidence="2" id="KW-0378">Hydrolase</keyword>
<dbReference type="EC" id="3.1.3.67" evidence="1"/>
<dbReference type="GO" id="GO:0005634">
    <property type="term" value="C:nucleus"/>
    <property type="evidence" value="ECO:0007669"/>
    <property type="project" value="TreeGrafter"/>
</dbReference>